<keyword evidence="1" id="KW-1133">Transmembrane helix</keyword>
<organism evidence="2 3">
    <name type="scientific">Effrenium voratum</name>
    <dbReference type="NCBI Taxonomy" id="2562239"/>
    <lineage>
        <taxon>Eukaryota</taxon>
        <taxon>Sar</taxon>
        <taxon>Alveolata</taxon>
        <taxon>Dinophyceae</taxon>
        <taxon>Suessiales</taxon>
        <taxon>Symbiodiniaceae</taxon>
        <taxon>Effrenium</taxon>
    </lineage>
</organism>
<dbReference type="Proteomes" id="UP001178507">
    <property type="component" value="Unassembled WGS sequence"/>
</dbReference>
<keyword evidence="1" id="KW-0472">Membrane</keyword>
<keyword evidence="3" id="KW-1185">Reference proteome</keyword>
<proteinExistence type="predicted"/>
<evidence type="ECO:0000313" key="2">
    <source>
        <dbReference type="EMBL" id="CAJ1397878.1"/>
    </source>
</evidence>
<name>A0AA36J1H4_9DINO</name>
<protein>
    <submittedName>
        <fullName evidence="2">Uncharacterized protein</fullName>
    </submittedName>
</protein>
<gene>
    <name evidence="2" type="ORF">EVOR1521_LOCUS21806</name>
</gene>
<accession>A0AA36J1H4</accession>
<feature type="transmembrane region" description="Helical" evidence="1">
    <location>
        <begin position="136"/>
        <end position="154"/>
    </location>
</feature>
<evidence type="ECO:0000256" key="1">
    <source>
        <dbReference type="SAM" id="Phobius"/>
    </source>
</evidence>
<dbReference type="EMBL" id="CAUJNA010003282">
    <property type="protein sequence ID" value="CAJ1397878.1"/>
    <property type="molecule type" value="Genomic_DNA"/>
</dbReference>
<dbReference type="AlphaFoldDB" id="A0AA36J1H4"/>
<comment type="caution">
    <text evidence="2">The sequence shown here is derived from an EMBL/GenBank/DDBJ whole genome shotgun (WGS) entry which is preliminary data.</text>
</comment>
<keyword evidence="1" id="KW-0812">Transmembrane</keyword>
<sequence length="155" mass="17123">MSYAEARKRGWGGPPTNRWRRYVIRLTHEVQEFMEQAPEGNGRARLLTGTHQGGLPAFAQSKQFPQQQNAWNEHQKAMGGQGYSQAHIRAAYQPCPEQAVPTAAAVCEPGTHGTNTRRQWAGKATHRHTSARLTSLYRFLAGMALACLLEAAVVA</sequence>
<reference evidence="2" key="1">
    <citation type="submission" date="2023-08" db="EMBL/GenBank/DDBJ databases">
        <authorList>
            <person name="Chen Y."/>
            <person name="Shah S."/>
            <person name="Dougan E. K."/>
            <person name="Thang M."/>
            <person name="Chan C."/>
        </authorList>
    </citation>
    <scope>NUCLEOTIDE SEQUENCE</scope>
</reference>
<evidence type="ECO:0000313" key="3">
    <source>
        <dbReference type="Proteomes" id="UP001178507"/>
    </source>
</evidence>